<accession>A0A381YPH2</accession>
<name>A0A381YPH2_9ZZZZ</name>
<organism evidence="1">
    <name type="scientific">marine metagenome</name>
    <dbReference type="NCBI Taxonomy" id="408172"/>
    <lineage>
        <taxon>unclassified sequences</taxon>
        <taxon>metagenomes</taxon>
        <taxon>ecological metagenomes</taxon>
    </lineage>
</organism>
<dbReference type="EMBL" id="UINC01018713">
    <property type="protein sequence ID" value="SVA78844.1"/>
    <property type="molecule type" value="Genomic_DNA"/>
</dbReference>
<gene>
    <name evidence="1" type="ORF">METZ01_LOCUS131698</name>
</gene>
<reference evidence="1" key="1">
    <citation type="submission" date="2018-05" db="EMBL/GenBank/DDBJ databases">
        <authorList>
            <person name="Lanie J.A."/>
            <person name="Ng W.-L."/>
            <person name="Kazmierczak K.M."/>
            <person name="Andrzejewski T.M."/>
            <person name="Davidsen T.M."/>
            <person name="Wayne K.J."/>
            <person name="Tettelin H."/>
            <person name="Glass J.I."/>
            <person name="Rusch D."/>
            <person name="Podicherti R."/>
            <person name="Tsui H.-C.T."/>
            <person name="Winkler M.E."/>
        </authorList>
    </citation>
    <scope>NUCLEOTIDE SEQUENCE</scope>
</reference>
<dbReference type="AlphaFoldDB" id="A0A381YPH2"/>
<sequence length="94" mass="10342">MLTDRPSTVWHEQASLFLRVSSITIRKPDLAAAIRAAAPNTFIAFSTFVVDASEEEAVRLAYDAIAVDRMGLLSAGYVDIDALRETWLTLTNRG</sequence>
<protein>
    <submittedName>
        <fullName evidence="1">Uncharacterized protein</fullName>
    </submittedName>
</protein>
<proteinExistence type="predicted"/>
<evidence type="ECO:0000313" key="1">
    <source>
        <dbReference type="EMBL" id="SVA78844.1"/>
    </source>
</evidence>